<dbReference type="EMBL" id="CP003989">
    <property type="protein sequence ID" value="AGA33700.1"/>
    <property type="molecule type" value="Genomic_DNA"/>
</dbReference>
<dbReference type="KEGG" id="tni:TVNIR_2040"/>
<accession>L0DXK7</accession>
<dbReference type="Proteomes" id="UP000010809">
    <property type="component" value="Chromosome"/>
</dbReference>
<gene>
    <name evidence="1" type="ordered locus">TVNIR_2040</name>
</gene>
<dbReference type="RefSeq" id="WP_015258825.1">
    <property type="nucleotide sequence ID" value="NC_019902.2"/>
</dbReference>
<evidence type="ECO:0000313" key="2">
    <source>
        <dbReference type="Proteomes" id="UP000010809"/>
    </source>
</evidence>
<protein>
    <submittedName>
        <fullName evidence="1">Uncharacterized protein</fullName>
    </submittedName>
</protein>
<dbReference type="OrthoDB" id="6636497at2"/>
<evidence type="ECO:0000313" key="1">
    <source>
        <dbReference type="EMBL" id="AGA33700.1"/>
    </source>
</evidence>
<organism evidence="1 2">
    <name type="scientific">Thioalkalivibrio nitratireducens (strain DSM 14787 / UNIQEM 213 / ALEN2)</name>
    <dbReference type="NCBI Taxonomy" id="1255043"/>
    <lineage>
        <taxon>Bacteria</taxon>
        <taxon>Pseudomonadati</taxon>
        <taxon>Pseudomonadota</taxon>
        <taxon>Gammaproteobacteria</taxon>
        <taxon>Chromatiales</taxon>
        <taxon>Ectothiorhodospiraceae</taxon>
        <taxon>Thioalkalivibrio</taxon>
    </lineage>
</organism>
<reference evidence="1" key="1">
    <citation type="submission" date="2015-12" db="EMBL/GenBank/DDBJ databases">
        <authorList>
            <person name="Tikhonova T.V."/>
            <person name="Pavlov A.R."/>
            <person name="Beletsky A.V."/>
            <person name="Mardanov A.V."/>
            <person name="Sorokin D.Y."/>
            <person name="Ravin N.V."/>
            <person name="Popov V.O."/>
        </authorList>
    </citation>
    <scope>NUCLEOTIDE SEQUENCE</scope>
    <source>
        <strain evidence="1">DSM 14787</strain>
    </source>
</reference>
<dbReference type="HOGENOM" id="CLU_176301_0_0_6"/>
<name>L0DXK7_THIND</name>
<dbReference type="PATRIC" id="fig|1255043.3.peg.2062"/>
<proteinExistence type="predicted"/>
<dbReference type="eggNOG" id="ENOG5033540">
    <property type="taxonomic scope" value="Bacteria"/>
</dbReference>
<keyword evidence="2" id="KW-1185">Reference proteome</keyword>
<sequence>MPQIDIDELTEAELINLNHRIVERLKFLQQMRAHGAMMKFNIGQRVMFDPPGRPRVTGLLVKYNKKTVTVVTDEGERWNVPPDLLRLAQAKDITPASGNIVPIK</sequence>
<dbReference type="AlphaFoldDB" id="L0DXK7"/>